<dbReference type="EMBL" id="JAFNEN010000071">
    <property type="protein sequence ID" value="KAG8196375.1"/>
    <property type="molecule type" value="Genomic_DNA"/>
</dbReference>
<comment type="caution">
    <text evidence="2">The sequence shown here is derived from an EMBL/GenBank/DDBJ whole genome shotgun (WGS) entry which is preliminary data.</text>
</comment>
<proteinExistence type="predicted"/>
<accession>A0AAV6VIS4</accession>
<protein>
    <submittedName>
        <fullName evidence="2">Uncharacterized protein</fullName>
    </submittedName>
</protein>
<feature type="region of interest" description="Disordered" evidence="1">
    <location>
        <begin position="35"/>
        <end position="60"/>
    </location>
</feature>
<dbReference type="AlphaFoldDB" id="A0AAV6VIS4"/>
<evidence type="ECO:0000256" key="1">
    <source>
        <dbReference type="SAM" id="MobiDB-lite"/>
    </source>
</evidence>
<gene>
    <name evidence="2" type="ORF">JTE90_009592</name>
</gene>
<reference evidence="2 3" key="1">
    <citation type="journal article" date="2022" name="Nat. Ecol. Evol.">
        <title>A masculinizing supergene underlies an exaggerated male reproductive morph in a spider.</title>
        <authorList>
            <person name="Hendrickx F."/>
            <person name="De Corte Z."/>
            <person name="Sonet G."/>
            <person name="Van Belleghem S.M."/>
            <person name="Kostlbacher S."/>
            <person name="Vangestel C."/>
        </authorList>
    </citation>
    <scope>NUCLEOTIDE SEQUENCE [LARGE SCALE GENOMIC DNA]</scope>
    <source>
        <strain evidence="2">W744_W776</strain>
    </source>
</reference>
<sequence length="122" mass="13924">MVELESTSTRTLRSTITMTTVNNNLDMANNVTIEQADVPPKPPVNEPVSEPVMEHDHVPPQPYMEQEAFPQRLSRRRNMLLCRSMFRWMTQVVECSVGVRIMVGDIIMWIKVVVCGGNFGDF</sequence>
<organism evidence="2 3">
    <name type="scientific">Oedothorax gibbosus</name>
    <dbReference type="NCBI Taxonomy" id="931172"/>
    <lineage>
        <taxon>Eukaryota</taxon>
        <taxon>Metazoa</taxon>
        <taxon>Ecdysozoa</taxon>
        <taxon>Arthropoda</taxon>
        <taxon>Chelicerata</taxon>
        <taxon>Arachnida</taxon>
        <taxon>Araneae</taxon>
        <taxon>Araneomorphae</taxon>
        <taxon>Entelegynae</taxon>
        <taxon>Araneoidea</taxon>
        <taxon>Linyphiidae</taxon>
        <taxon>Erigoninae</taxon>
        <taxon>Oedothorax</taxon>
    </lineage>
</organism>
<dbReference type="Proteomes" id="UP000827092">
    <property type="component" value="Unassembled WGS sequence"/>
</dbReference>
<evidence type="ECO:0000313" key="2">
    <source>
        <dbReference type="EMBL" id="KAG8196375.1"/>
    </source>
</evidence>
<keyword evidence="3" id="KW-1185">Reference proteome</keyword>
<evidence type="ECO:0000313" key="3">
    <source>
        <dbReference type="Proteomes" id="UP000827092"/>
    </source>
</evidence>
<name>A0AAV6VIS4_9ARAC</name>